<evidence type="ECO:0000256" key="4">
    <source>
        <dbReference type="ARBA" id="ARBA00022553"/>
    </source>
</evidence>
<keyword evidence="8 18" id="KW-0547">Nucleotide-binding</keyword>
<evidence type="ECO:0000259" key="24">
    <source>
        <dbReference type="PROSITE" id="PS50001"/>
    </source>
</evidence>
<dbReference type="GO" id="GO:1903037">
    <property type="term" value="P:regulation of leukocyte cell-cell adhesion"/>
    <property type="evidence" value="ECO:0007669"/>
    <property type="project" value="UniProtKB-ARBA"/>
</dbReference>
<dbReference type="InterPro" id="IPR019749">
    <property type="entry name" value="Band_41_domain"/>
</dbReference>
<dbReference type="Ensembl" id="ENSLLET00000030152.1">
    <property type="protein sequence ID" value="ENSLLEP00000029028.1"/>
    <property type="gene ID" value="ENSLLEG00000018419.1"/>
</dbReference>
<evidence type="ECO:0000313" key="28">
    <source>
        <dbReference type="Proteomes" id="UP000694569"/>
    </source>
</evidence>
<dbReference type="GO" id="GO:0045087">
    <property type="term" value="P:innate immune response"/>
    <property type="evidence" value="ECO:0007669"/>
    <property type="project" value="UniProtKB-KW"/>
</dbReference>
<keyword evidence="6 18" id="KW-0808">Transferase</keyword>
<dbReference type="FunFam" id="3.30.200.20:FF:000135">
    <property type="entry name" value="Tyrosine-protein kinase"/>
    <property type="match status" value="1"/>
</dbReference>
<keyword evidence="9 18" id="KW-0418">Kinase</keyword>
<feature type="domain" description="Protein kinase" evidence="25">
    <location>
        <begin position="518"/>
        <end position="780"/>
    </location>
</feature>
<dbReference type="SMART" id="SM00219">
    <property type="entry name" value="TyrKc"/>
    <property type="match status" value="2"/>
</dbReference>
<dbReference type="PROSITE" id="PS00109">
    <property type="entry name" value="PROTEIN_KINASE_TYR"/>
    <property type="match status" value="1"/>
</dbReference>
<dbReference type="Gene3D" id="1.10.510.10">
    <property type="entry name" value="Transferase(Phosphotransferase) domain 1"/>
    <property type="match status" value="2"/>
</dbReference>
<dbReference type="PROSITE" id="PS50011">
    <property type="entry name" value="PROTEIN_KINASE_DOM"/>
    <property type="match status" value="2"/>
</dbReference>
<dbReference type="Pfam" id="PF18379">
    <property type="entry name" value="FERM_F1"/>
    <property type="match status" value="1"/>
</dbReference>
<dbReference type="SUPFAM" id="SSF56112">
    <property type="entry name" value="Protein kinase-like (PK-like)"/>
    <property type="match status" value="2"/>
</dbReference>
<dbReference type="InterPro" id="IPR051286">
    <property type="entry name" value="JAK"/>
</dbReference>
<evidence type="ECO:0000256" key="13">
    <source>
        <dbReference type="ARBA" id="ARBA00023130"/>
    </source>
</evidence>
<keyword evidence="7" id="KW-0677">Repeat</keyword>
<dbReference type="Pfam" id="PF07714">
    <property type="entry name" value="PK_Tyr_Ser-Thr"/>
    <property type="match status" value="2"/>
</dbReference>
<evidence type="ECO:0000256" key="3">
    <source>
        <dbReference type="ARBA" id="ARBA00022490"/>
    </source>
</evidence>
<dbReference type="FunFam" id="1.10.510.10:FF:000114">
    <property type="entry name" value="Tyrosine-protein kinase JAK2"/>
    <property type="match status" value="1"/>
</dbReference>
<dbReference type="FunFam" id="3.30.505.10:FF:000073">
    <property type="entry name" value="Tyrosine-protein kinase"/>
    <property type="match status" value="1"/>
</dbReference>
<evidence type="ECO:0000259" key="26">
    <source>
        <dbReference type="PROSITE" id="PS50057"/>
    </source>
</evidence>
<evidence type="ECO:0000256" key="1">
    <source>
        <dbReference type="ARBA" id="ARBA00004184"/>
    </source>
</evidence>
<dbReference type="GO" id="GO:0030154">
    <property type="term" value="P:cell differentiation"/>
    <property type="evidence" value="ECO:0007669"/>
    <property type="project" value="TreeGrafter"/>
</dbReference>
<feature type="binding site" evidence="20">
    <location>
        <begin position="825"/>
        <end position="833"/>
    </location>
    <ligand>
        <name>ATP</name>
        <dbReference type="ChEBI" id="CHEBI:30616"/>
    </ligand>
</feature>
<dbReference type="InterPro" id="IPR011993">
    <property type="entry name" value="PH-like_dom_sf"/>
</dbReference>
<feature type="domain" description="SH2" evidence="24">
    <location>
        <begin position="375"/>
        <end position="473"/>
    </location>
</feature>
<evidence type="ECO:0000256" key="23">
    <source>
        <dbReference type="RuleBase" id="RU362096"/>
    </source>
</evidence>
<feature type="binding site" evidence="20">
    <location>
        <position position="852"/>
    </location>
    <ligand>
        <name>ATP</name>
        <dbReference type="ChEBI" id="CHEBI:30616"/>
    </ligand>
</feature>
<dbReference type="InterPro" id="IPR014352">
    <property type="entry name" value="FERM/acyl-CoA-bd_prot_sf"/>
</dbReference>
<dbReference type="Gene3D" id="3.30.200.20">
    <property type="entry name" value="Phosphorylase Kinase, domain 1"/>
    <property type="match status" value="2"/>
</dbReference>
<keyword evidence="13" id="KW-1064">Adaptive immunity</keyword>
<accession>A0A8C5WCX3</accession>
<dbReference type="GeneTree" id="ENSGT00940000155640"/>
<dbReference type="GO" id="GO:0035556">
    <property type="term" value="P:intracellular signal transduction"/>
    <property type="evidence" value="ECO:0007669"/>
    <property type="project" value="InterPro"/>
</dbReference>
<dbReference type="InterPro" id="IPR036860">
    <property type="entry name" value="SH2_dom_sf"/>
</dbReference>
<proteinExistence type="inferred from homology"/>
<evidence type="ECO:0000256" key="15">
    <source>
        <dbReference type="ARBA" id="ARBA00023137"/>
    </source>
</evidence>
<dbReference type="PRINTS" id="PR01823">
    <property type="entry name" value="JANUSKINASE"/>
</dbReference>
<dbReference type="PANTHER" id="PTHR45807">
    <property type="entry name" value="TYROSINE-PROTEIN KINASE HOPSCOTCH"/>
    <property type="match status" value="1"/>
</dbReference>
<dbReference type="InterPro" id="IPR017441">
    <property type="entry name" value="Protein_kinase_ATP_BS"/>
</dbReference>
<dbReference type="InterPro" id="IPR000980">
    <property type="entry name" value="SH2"/>
</dbReference>
<evidence type="ECO:0000256" key="8">
    <source>
        <dbReference type="ARBA" id="ARBA00022741"/>
    </source>
</evidence>
<sequence>MSCEDTPLLWGSRSCSTSSSNTGSLQLLLHLPSSSSPQSDSQINFPGGQYSAEELCISAAKLCGIFPVYQDLFALASTDLNTWYNPNYNFTVDSCTSHVVIYRIRFFFPHWIESGGKKSERCSILNLTPDPLLSSQVIDYLFAQCRSDFLNGRLNLIPSQEVLEQCLALAVLDMMRLAQESNKTPKQILSTVNYKKCVPKNLSPSILKLSFLSRKRLRRRVKKSLKQIRSCTLSTLLIKLKYLVDLEKIYIDFGVETFSVWSPQGGGKDLQLRVSGGGGISWRDGESEFWQPFSDFPDIVDVRITQACFDSAVSEGRIVTVTKQDKVMEFQFPVLQDALSFVSLIDGYFRLTTDSQHYFCEEVAPPRVKWNLEHQCHGPITSDFAVEKLKRNGSVPGSFVMRCSPQDYDKYLLTVCVESSLGKDFKGCQILHVNDTFSLAAVPRHFSSLRCLMEYYQQSSLRLGGISTLLSSCIPPRAKEKSNLLILRDSCPQRISSPRRQRRNIPPLTFHKIHFKDITFGVAQAKGSFTKVIHGVLRNTEEEEEREVKVMLKILDPCHQHYQESFLEAASIMNQLSHKHQVLLHGVCVWEQIIMVQEFVYFGALDLYLKRQHQRGPIPISWKLEVVKQLAYALCYMEDKQLVHGNISAKKILLSREGNKDTPPFIKLSDRGVSNRVLEKEMLVERIPWLSPECVSDPNNLSLESDCWSFGVTLWEIFNDGVVPLSAEHPSTKLQFYKDQQQLPTPHWIELASLEQQCMSYNPLLRPSFRSIIRELNNLFAFDYELLVDPKREQHREGFRNCDPAWEYQEPSVYEERYLKLISALGKGNFGSVELCRYDPLDDNTGELVAVKKLQHNTAEHVRDFQRESLILRSLHNDYIVRYKGICYSVGRRNFQLVMEYLPNKSLREYLPINRDRLDSNHLLLYASQVCKGMQYLGSQRYVHRDLASRNILVENVNHVKIGDFGLTKILPQDKEYYVVKLRGESPIFWHAPESLSDSIYSCASDVWSFGVLLYELYTYSERSCSPPAEYLRMMGSHNSQQAVCCLVELLREGKRLSAPPCCPLKVHKLMLSCWSHLSSERPSFRELELQINQFRDIH</sequence>
<feature type="domain" description="FERM" evidence="26">
    <location>
        <begin position="25"/>
        <end position="356"/>
    </location>
</feature>
<comment type="subcellular location">
    <subcellularLocation>
        <location evidence="2">Cytoplasm</location>
    </subcellularLocation>
    <subcellularLocation>
        <location evidence="1">Endomembrane system</location>
        <topology evidence="1">Peripheral membrane protein</topology>
    </subcellularLocation>
</comment>
<dbReference type="InterPro" id="IPR020635">
    <property type="entry name" value="Tyr_kinase_cat_dom"/>
</dbReference>
<comment type="subunit">
    <text evidence="17">Interacts with STAM2 and MYO18A. Interacts with SHB. Interacts with CD69.</text>
</comment>
<evidence type="ECO:0000256" key="11">
    <source>
        <dbReference type="ARBA" id="ARBA00022859"/>
    </source>
</evidence>
<dbReference type="AlphaFoldDB" id="A0A8C5WCX3"/>
<evidence type="ECO:0000256" key="5">
    <source>
        <dbReference type="ARBA" id="ARBA00022588"/>
    </source>
</evidence>
<dbReference type="PIRSF" id="PIRSF000636">
    <property type="entry name" value="TyrPK_Jak"/>
    <property type="match status" value="1"/>
</dbReference>
<keyword evidence="10 18" id="KW-0067">ATP-binding</keyword>
<dbReference type="SMART" id="SM00295">
    <property type="entry name" value="B41"/>
    <property type="match status" value="1"/>
</dbReference>
<dbReference type="GO" id="GO:0005856">
    <property type="term" value="C:cytoskeleton"/>
    <property type="evidence" value="ECO:0007669"/>
    <property type="project" value="UniProtKB-UniRule"/>
</dbReference>
<dbReference type="InterPro" id="IPR019748">
    <property type="entry name" value="FERM_central"/>
</dbReference>
<evidence type="ECO:0000256" key="9">
    <source>
        <dbReference type="ARBA" id="ARBA00022777"/>
    </source>
</evidence>
<dbReference type="PRINTS" id="PR00109">
    <property type="entry name" value="TYRKINASE"/>
</dbReference>
<dbReference type="Pfam" id="PF17887">
    <property type="entry name" value="Jak1_Phl"/>
    <property type="match status" value="1"/>
</dbReference>
<keyword evidence="4" id="KW-0597">Phosphoprotein</keyword>
<evidence type="ECO:0000256" key="2">
    <source>
        <dbReference type="ARBA" id="ARBA00004496"/>
    </source>
</evidence>
<protein>
    <recommendedName>
        <fullName evidence="18 23">Tyrosine-protein kinase</fullName>
        <ecNumber evidence="18 23">2.7.10.2</ecNumber>
    </recommendedName>
</protein>
<dbReference type="GO" id="GO:0050863">
    <property type="term" value="P:regulation of T cell activation"/>
    <property type="evidence" value="ECO:0007669"/>
    <property type="project" value="UniProtKB-ARBA"/>
</dbReference>
<comment type="similarity">
    <text evidence="18">Belongs to the protein kinase superfamily. Tyr protein kinase family. JAK subfamily.</text>
</comment>
<evidence type="ECO:0000256" key="22">
    <source>
        <dbReference type="PROSITE-ProRule" id="PRU10141"/>
    </source>
</evidence>
<organism evidence="27 28">
    <name type="scientific">Leptobrachium leishanense</name>
    <name type="common">Leishan spiny toad</name>
    <dbReference type="NCBI Taxonomy" id="445787"/>
    <lineage>
        <taxon>Eukaryota</taxon>
        <taxon>Metazoa</taxon>
        <taxon>Chordata</taxon>
        <taxon>Craniata</taxon>
        <taxon>Vertebrata</taxon>
        <taxon>Euteleostomi</taxon>
        <taxon>Amphibia</taxon>
        <taxon>Batrachia</taxon>
        <taxon>Anura</taxon>
        <taxon>Pelobatoidea</taxon>
        <taxon>Megophryidae</taxon>
        <taxon>Leptobrachium</taxon>
    </lineage>
</organism>
<dbReference type="Gene3D" id="1.20.80.10">
    <property type="match status" value="1"/>
</dbReference>
<dbReference type="GO" id="GO:0004715">
    <property type="term" value="F:non-membrane spanning protein tyrosine kinase activity"/>
    <property type="evidence" value="ECO:0007669"/>
    <property type="project" value="UniProtKB-UniRule"/>
</dbReference>
<dbReference type="FunFam" id="1.10.510.10:FF:000110">
    <property type="entry name" value="Tyrosine-protein kinase"/>
    <property type="match status" value="1"/>
</dbReference>
<evidence type="ECO:0000256" key="19">
    <source>
        <dbReference type="PIRSR" id="PIRSR000636-1"/>
    </source>
</evidence>
<feature type="active site" description="Proton acceptor" evidence="19">
    <location>
        <position position="946"/>
    </location>
</feature>
<dbReference type="InterPro" id="IPR001245">
    <property type="entry name" value="Ser-Thr/Tyr_kinase_cat_dom"/>
</dbReference>
<dbReference type="GO" id="GO:0016020">
    <property type="term" value="C:membrane"/>
    <property type="evidence" value="ECO:0007669"/>
    <property type="project" value="InterPro"/>
</dbReference>
<dbReference type="OrthoDB" id="1915767at2759"/>
<dbReference type="PROSITE" id="PS00107">
    <property type="entry name" value="PROTEIN_KINASE_ATP"/>
    <property type="match status" value="1"/>
</dbReference>
<evidence type="ECO:0000313" key="27">
    <source>
        <dbReference type="Ensembl" id="ENSLLEP00000029028.1"/>
    </source>
</evidence>
<evidence type="ECO:0000259" key="25">
    <source>
        <dbReference type="PROSITE" id="PS50011"/>
    </source>
</evidence>
<dbReference type="SUPFAM" id="SSF55550">
    <property type="entry name" value="SH2 domain"/>
    <property type="match status" value="1"/>
</dbReference>
<reference evidence="27" key="1">
    <citation type="submission" date="2025-08" db="UniProtKB">
        <authorList>
            <consortium name="Ensembl"/>
        </authorList>
    </citation>
    <scope>IDENTIFICATION</scope>
</reference>
<dbReference type="GO" id="GO:0012505">
    <property type="term" value="C:endomembrane system"/>
    <property type="evidence" value="ECO:0007669"/>
    <property type="project" value="UniProtKB-SubCell"/>
</dbReference>
<dbReference type="PANTHER" id="PTHR45807:SF3">
    <property type="entry name" value="TYROSINE-PROTEIN KINASE JAK3"/>
    <property type="match status" value="1"/>
</dbReference>
<keyword evidence="12 21" id="KW-0727">SH2 domain</keyword>
<dbReference type="InterPro" id="IPR008266">
    <property type="entry name" value="Tyr_kinase_AS"/>
</dbReference>
<dbReference type="InterPro" id="IPR011009">
    <property type="entry name" value="Kinase-like_dom_sf"/>
</dbReference>
<dbReference type="InterPro" id="IPR016251">
    <property type="entry name" value="Tyr_kinase_non-rcpt_Jak/Tyk2"/>
</dbReference>
<dbReference type="FunFam" id="3.30.200.20:FF:000084">
    <property type="entry name" value="Tyrosine-protein kinase"/>
    <property type="match status" value="1"/>
</dbReference>
<evidence type="ECO:0000256" key="16">
    <source>
        <dbReference type="ARBA" id="ARBA00051245"/>
    </source>
</evidence>
<dbReference type="Gene3D" id="2.30.29.30">
    <property type="entry name" value="Pleckstrin-homology domain (PH domain)/Phosphotyrosine-binding domain (PTB)"/>
    <property type="match status" value="1"/>
</dbReference>
<dbReference type="GO" id="GO:0005131">
    <property type="term" value="F:growth hormone receptor binding"/>
    <property type="evidence" value="ECO:0007669"/>
    <property type="project" value="TreeGrafter"/>
</dbReference>
<evidence type="ECO:0000256" key="7">
    <source>
        <dbReference type="ARBA" id="ARBA00022737"/>
    </source>
</evidence>
<keyword evidence="11" id="KW-0391">Immunity</keyword>
<dbReference type="PROSITE" id="PS50001">
    <property type="entry name" value="SH2"/>
    <property type="match status" value="1"/>
</dbReference>
<evidence type="ECO:0000256" key="21">
    <source>
        <dbReference type="PROSITE-ProRule" id="PRU00191"/>
    </source>
</evidence>
<dbReference type="InterPro" id="IPR041381">
    <property type="entry name" value="JAK1-3/TYK2_PHL_dom"/>
</dbReference>
<evidence type="ECO:0000256" key="12">
    <source>
        <dbReference type="ARBA" id="ARBA00022999"/>
    </source>
</evidence>
<evidence type="ECO:0000256" key="6">
    <source>
        <dbReference type="ARBA" id="ARBA00022679"/>
    </source>
</evidence>
<dbReference type="GO" id="GO:0005829">
    <property type="term" value="C:cytosol"/>
    <property type="evidence" value="ECO:0007669"/>
    <property type="project" value="TreeGrafter"/>
</dbReference>
<dbReference type="GO" id="GO:0007259">
    <property type="term" value="P:cell surface receptor signaling pathway via JAK-STAT"/>
    <property type="evidence" value="ECO:0007669"/>
    <property type="project" value="TreeGrafter"/>
</dbReference>
<dbReference type="SMART" id="SM00252">
    <property type="entry name" value="SH2"/>
    <property type="match status" value="1"/>
</dbReference>
<dbReference type="Gene3D" id="3.30.505.10">
    <property type="entry name" value="SH2 domain"/>
    <property type="match status" value="1"/>
</dbReference>
<evidence type="ECO:0000256" key="10">
    <source>
        <dbReference type="ARBA" id="ARBA00022840"/>
    </source>
</evidence>
<keyword evidence="15 18" id="KW-0829">Tyrosine-protein kinase</keyword>
<dbReference type="Pfam" id="PF18377">
    <property type="entry name" value="FERM_F2"/>
    <property type="match status" value="1"/>
</dbReference>
<dbReference type="InterPro" id="IPR035963">
    <property type="entry name" value="FERM_2"/>
</dbReference>
<dbReference type="GO" id="GO:0019221">
    <property type="term" value="P:cytokine-mediated signaling pathway"/>
    <property type="evidence" value="ECO:0007669"/>
    <property type="project" value="UniProtKB-ARBA"/>
</dbReference>
<dbReference type="InterPro" id="IPR041046">
    <property type="entry name" value="FERM_F2"/>
</dbReference>
<dbReference type="GO" id="GO:0060397">
    <property type="term" value="P:growth hormone receptor signaling pathway via JAK-STAT"/>
    <property type="evidence" value="ECO:0007669"/>
    <property type="project" value="TreeGrafter"/>
</dbReference>
<dbReference type="SUPFAM" id="SSF47031">
    <property type="entry name" value="Second domain of FERM"/>
    <property type="match status" value="1"/>
</dbReference>
<dbReference type="InterPro" id="IPR041155">
    <property type="entry name" value="FERM_F1"/>
</dbReference>
<evidence type="ECO:0000256" key="20">
    <source>
        <dbReference type="PIRSR" id="PIRSR000636-2"/>
    </source>
</evidence>
<keyword evidence="14" id="KW-0472">Membrane</keyword>
<feature type="binding site" evidence="22">
    <location>
        <position position="853"/>
    </location>
    <ligand>
        <name>ATP</name>
        <dbReference type="ChEBI" id="CHEBI:30616"/>
    </ligand>
</feature>
<evidence type="ECO:0000256" key="18">
    <source>
        <dbReference type="PIRNR" id="PIRNR000636"/>
    </source>
</evidence>
<dbReference type="PROSITE" id="PS50057">
    <property type="entry name" value="FERM_3"/>
    <property type="match status" value="1"/>
</dbReference>
<dbReference type="Proteomes" id="UP000694569">
    <property type="component" value="Unplaced"/>
</dbReference>
<keyword evidence="28" id="KW-1185">Reference proteome</keyword>
<evidence type="ECO:0000256" key="14">
    <source>
        <dbReference type="ARBA" id="ARBA00023136"/>
    </source>
</evidence>
<reference evidence="27" key="2">
    <citation type="submission" date="2025-09" db="UniProtKB">
        <authorList>
            <consortium name="Ensembl"/>
        </authorList>
    </citation>
    <scope>IDENTIFICATION</scope>
</reference>
<evidence type="ECO:0000256" key="17">
    <source>
        <dbReference type="ARBA" id="ARBA00063638"/>
    </source>
</evidence>
<keyword evidence="3" id="KW-0963">Cytoplasm</keyword>
<dbReference type="SUPFAM" id="SSF50729">
    <property type="entry name" value="PH domain-like"/>
    <property type="match status" value="1"/>
</dbReference>
<comment type="catalytic activity">
    <reaction evidence="16 18 23">
        <text>L-tyrosyl-[protein] + ATP = O-phospho-L-tyrosyl-[protein] + ADP + H(+)</text>
        <dbReference type="Rhea" id="RHEA:10596"/>
        <dbReference type="Rhea" id="RHEA-COMP:10136"/>
        <dbReference type="Rhea" id="RHEA-COMP:20101"/>
        <dbReference type="ChEBI" id="CHEBI:15378"/>
        <dbReference type="ChEBI" id="CHEBI:30616"/>
        <dbReference type="ChEBI" id="CHEBI:46858"/>
        <dbReference type="ChEBI" id="CHEBI:61978"/>
        <dbReference type="ChEBI" id="CHEBI:456216"/>
        <dbReference type="EC" id="2.7.10.2"/>
    </reaction>
</comment>
<dbReference type="InterPro" id="IPR000299">
    <property type="entry name" value="FERM_domain"/>
</dbReference>
<feature type="domain" description="Protein kinase" evidence="25">
    <location>
        <begin position="819"/>
        <end position="1099"/>
    </location>
</feature>
<dbReference type="GO" id="GO:0002250">
    <property type="term" value="P:adaptive immune response"/>
    <property type="evidence" value="ECO:0007669"/>
    <property type="project" value="UniProtKB-KW"/>
</dbReference>
<dbReference type="GO" id="GO:0005524">
    <property type="term" value="F:ATP binding"/>
    <property type="evidence" value="ECO:0007669"/>
    <property type="project" value="UniProtKB-UniRule"/>
</dbReference>
<dbReference type="GO" id="GO:0008284">
    <property type="term" value="P:positive regulation of cell population proliferation"/>
    <property type="evidence" value="ECO:0007669"/>
    <property type="project" value="UniProtKB-ARBA"/>
</dbReference>
<dbReference type="CDD" id="cd14473">
    <property type="entry name" value="FERM_B-lobe"/>
    <property type="match status" value="1"/>
</dbReference>
<dbReference type="EC" id="2.7.10.2" evidence="18 23"/>
<dbReference type="Pfam" id="PF21990">
    <property type="entry name" value="SH2_1"/>
    <property type="match status" value="1"/>
</dbReference>
<keyword evidence="5" id="KW-0399">Innate immunity</keyword>
<dbReference type="InterPro" id="IPR000719">
    <property type="entry name" value="Prot_kinase_dom"/>
</dbReference>
<name>A0A8C5WCX3_9ANUR</name>